<feature type="domain" description="SnoaL-like" evidence="1">
    <location>
        <begin position="7"/>
        <end position="105"/>
    </location>
</feature>
<dbReference type="EMBL" id="FNNE01000007">
    <property type="protein sequence ID" value="SDX26559.1"/>
    <property type="molecule type" value="Genomic_DNA"/>
</dbReference>
<dbReference type="InterPro" id="IPR037401">
    <property type="entry name" value="SnoaL-like"/>
</dbReference>
<dbReference type="OrthoDB" id="7743762at2"/>
<gene>
    <name evidence="2" type="ORF">SAMN04487960_107253</name>
</gene>
<dbReference type="Proteomes" id="UP000199675">
    <property type="component" value="Unassembled WGS sequence"/>
</dbReference>
<protein>
    <submittedName>
        <fullName evidence="2">SnoaL-like domain-containing protein</fullName>
    </submittedName>
</protein>
<evidence type="ECO:0000313" key="2">
    <source>
        <dbReference type="EMBL" id="SDX26559.1"/>
    </source>
</evidence>
<keyword evidence="3" id="KW-1185">Reference proteome</keyword>
<evidence type="ECO:0000259" key="1">
    <source>
        <dbReference type="Pfam" id="PF12680"/>
    </source>
</evidence>
<name>A0A1H3ACH0_9GAMM</name>
<dbReference type="RefSeq" id="WP_091814848.1">
    <property type="nucleotide sequence ID" value="NZ_FNNE01000007.1"/>
</dbReference>
<dbReference type="AlphaFoldDB" id="A0A1H3ACH0"/>
<accession>A0A1H3ACH0</accession>
<reference evidence="2 3" key="1">
    <citation type="submission" date="2016-10" db="EMBL/GenBank/DDBJ databases">
        <authorList>
            <person name="de Groot N.N."/>
        </authorList>
    </citation>
    <scope>NUCLEOTIDE SEQUENCE [LARGE SCALE GENOMIC DNA]</scope>
    <source>
        <strain evidence="2 3">CGMCC 1.7059</strain>
    </source>
</reference>
<dbReference type="InterPro" id="IPR032710">
    <property type="entry name" value="NTF2-like_dom_sf"/>
</dbReference>
<dbReference type="Gene3D" id="3.10.450.50">
    <property type="match status" value="1"/>
</dbReference>
<sequence length="119" mass="13359">MNATEIVQRGWDAAASGEFDALVEDYQDEMTFIMPGQTDIVSGRTAFRDALGRLGEVLPAGFKITGLRHIEGPDEVVSIVDWQSDKVSGSQLAVLFRFDGDKIYEERWFVDTEQWKGAR</sequence>
<proteinExistence type="predicted"/>
<organism evidence="2 3">
    <name type="scientific">Marinobacter mobilis</name>
    <dbReference type="NCBI Taxonomy" id="488533"/>
    <lineage>
        <taxon>Bacteria</taxon>
        <taxon>Pseudomonadati</taxon>
        <taxon>Pseudomonadota</taxon>
        <taxon>Gammaproteobacteria</taxon>
        <taxon>Pseudomonadales</taxon>
        <taxon>Marinobacteraceae</taxon>
        <taxon>Marinobacter</taxon>
    </lineage>
</organism>
<dbReference type="SUPFAM" id="SSF54427">
    <property type="entry name" value="NTF2-like"/>
    <property type="match status" value="1"/>
</dbReference>
<dbReference type="Pfam" id="PF12680">
    <property type="entry name" value="SnoaL_2"/>
    <property type="match status" value="1"/>
</dbReference>
<evidence type="ECO:0000313" key="3">
    <source>
        <dbReference type="Proteomes" id="UP000199675"/>
    </source>
</evidence>